<dbReference type="AlphaFoldDB" id="A0A2T6ACS7"/>
<dbReference type="Gene3D" id="3.30.450.40">
    <property type="match status" value="1"/>
</dbReference>
<dbReference type="InterPro" id="IPR004358">
    <property type="entry name" value="Sig_transdc_His_kin-like_C"/>
</dbReference>
<dbReference type="InterPro" id="IPR029016">
    <property type="entry name" value="GAF-like_dom_sf"/>
</dbReference>
<accession>A0A2T6ACS7</accession>
<evidence type="ECO:0000313" key="9">
    <source>
        <dbReference type="Proteomes" id="UP000244174"/>
    </source>
</evidence>
<dbReference type="InterPro" id="IPR036890">
    <property type="entry name" value="HATPase_C_sf"/>
</dbReference>
<organism evidence="8 9">
    <name type="scientific">Christiangramia gaetbulicola</name>
    <dbReference type="NCBI Taxonomy" id="703340"/>
    <lineage>
        <taxon>Bacteria</taxon>
        <taxon>Pseudomonadati</taxon>
        <taxon>Bacteroidota</taxon>
        <taxon>Flavobacteriia</taxon>
        <taxon>Flavobacteriales</taxon>
        <taxon>Flavobacteriaceae</taxon>
        <taxon>Christiangramia</taxon>
    </lineage>
</organism>
<dbReference type="Pfam" id="PF01590">
    <property type="entry name" value="GAF"/>
    <property type="match status" value="1"/>
</dbReference>
<keyword evidence="4" id="KW-0808">Transferase</keyword>
<proteinExistence type="predicted"/>
<evidence type="ECO:0000259" key="7">
    <source>
        <dbReference type="PROSITE" id="PS50109"/>
    </source>
</evidence>
<dbReference type="InterPro" id="IPR003661">
    <property type="entry name" value="HisK_dim/P_dom"/>
</dbReference>
<dbReference type="InterPro" id="IPR005467">
    <property type="entry name" value="His_kinase_dom"/>
</dbReference>
<dbReference type="PROSITE" id="PS50109">
    <property type="entry name" value="HIS_KIN"/>
    <property type="match status" value="1"/>
</dbReference>
<dbReference type="RefSeq" id="WP_108172984.1">
    <property type="nucleotide sequence ID" value="NZ_QBKQ01000004.1"/>
</dbReference>
<dbReference type="GO" id="GO:0000155">
    <property type="term" value="F:phosphorelay sensor kinase activity"/>
    <property type="evidence" value="ECO:0007669"/>
    <property type="project" value="InterPro"/>
</dbReference>
<dbReference type="SMART" id="SM00387">
    <property type="entry name" value="HATPase_c"/>
    <property type="match status" value="1"/>
</dbReference>
<dbReference type="SUPFAM" id="SSF47384">
    <property type="entry name" value="Homodimeric domain of signal transducing histidine kinase"/>
    <property type="match status" value="1"/>
</dbReference>
<sequence>MLNEIIENDEAEYQRIKSLSKFDLDYNELQEEFKSLVQLSAMIAGTEMSVINLIDNYYQWTVTAFSSKLLQMPREESICDRTIRTHEPLEISDLEKDERFKDRGFSKGDSGFNYYLGIPLTLESGDNIGALCVLDKNSKEISDRDKSMLRLVASEIVNKLEHKRKMDETIFSLNKAIKTRNQVAHDVRGPITGITGLAEVAASEDSSKEEMVQYFRLIKDSGNSVLELTNDILKSGLSNDPFQEKNINLKQLKEKLLKLYRLPSKSKNIDFQIKINPEKSNIIFSRRKLLSVFGNLISNAIKFTPANGKITVDLDVLHLDKGKYLKFKITDNGVGISKEALAEFKQDKLNSTRGTSGEEGFGLGLKLVRDMVTEFRGEMDISSKENAGTEIEVKLLLN</sequence>
<dbReference type="InterPro" id="IPR003018">
    <property type="entry name" value="GAF"/>
</dbReference>
<dbReference type="InterPro" id="IPR050736">
    <property type="entry name" value="Sensor_HK_Regulatory"/>
</dbReference>
<dbReference type="EMBL" id="QBKQ01000004">
    <property type="protein sequence ID" value="PTX41609.1"/>
    <property type="molecule type" value="Genomic_DNA"/>
</dbReference>
<evidence type="ECO:0000256" key="4">
    <source>
        <dbReference type="ARBA" id="ARBA00022679"/>
    </source>
</evidence>
<keyword evidence="6" id="KW-0902">Two-component regulatory system</keyword>
<dbReference type="SMART" id="SM00388">
    <property type="entry name" value="HisKA"/>
    <property type="match status" value="1"/>
</dbReference>
<dbReference type="EC" id="2.7.13.3" evidence="2"/>
<dbReference type="PRINTS" id="PR00344">
    <property type="entry name" value="BCTRLSENSOR"/>
</dbReference>
<evidence type="ECO:0000256" key="1">
    <source>
        <dbReference type="ARBA" id="ARBA00000085"/>
    </source>
</evidence>
<keyword evidence="5" id="KW-0418">Kinase</keyword>
<dbReference type="OrthoDB" id="9811889at2"/>
<comment type="catalytic activity">
    <reaction evidence="1">
        <text>ATP + protein L-histidine = ADP + protein N-phospho-L-histidine.</text>
        <dbReference type="EC" id="2.7.13.3"/>
    </reaction>
</comment>
<dbReference type="SUPFAM" id="SSF55874">
    <property type="entry name" value="ATPase domain of HSP90 chaperone/DNA topoisomerase II/histidine kinase"/>
    <property type="match status" value="1"/>
</dbReference>
<dbReference type="PANTHER" id="PTHR43711:SF26">
    <property type="entry name" value="SENSOR HISTIDINE KINASE RCSC"/>
    <property type="match status" value="1"/>
</dbReference>
<dbReference type="Pfam" id="PF02518">
    <property type="entry name" value="HATPase_c"/>
    <property type="match status" value="1"/>
</dbReference>
<dbReference type="Pfam" id="PF00512">
    <property type="entry name" value="HisKA"/>
    <property type="match status" value="1"/>
</dbReference>
<feature type="domain" description="Histidine kinase" evidence="7">
    <location>
        <begin position="182"/>
        <end position="398"/>
    </location>
</feature>
<reference evidence="8 9" key="1">
    <citation type="submission" date="2018-04" db="EMBL/GenBank/DDBJ databases">
        <title>Genomic Encyclopedia of Archaeal and Bacterial Type Strains, Phase II (KMG-II): from individual species to whole genera.</title>
        <authorList>
            <person name="Goeker M."/>
        </authorList>
    </citation>
    <scope>NUCLEOTIDE SEQUENCE [LARGE SCALE GENOMIC DNA]</scope>
    <source>
        <strain evidence="8 9">DSM 23082</strain>
    </source>
</reference>
<evidence type="ECO:0000256" key="5">
    <source>
        <dbReference type="ARBA" id="ARBA00022777"/>
    </source>
</evidence>
<name>A0A2T6ACS7_9FLAO</name>
<dbReference type="PANTHER" id="PTHR43711">
    <property type="entry name" value="TWO-COMPONENT HISTIDINE KINASE"/>
    <property type="match status" value="1"/>
</dbReference>
<dbReference type="Proteomes" id="UP000244174">
    <property type="component" value="Unassembled WGS sequence"/>
</dbReference>
<evidence type="ECO:0000256" key="2">
    <source>
        <dbReference type="ARBA" id="ARBA00012438"/>
    </source>
</evidence>
<protein>
    <recommendedName>
        <fullName evidence="2">histidine kinase</fullName>
        <ecNumber evidence="2">2.7.13.3</ecNumber>
    </recommendedName>
</protein>
<dbReference type="SUPFAM" id="SSF55781">
    <property type="entry name" value="GAF domain-like"/>
    <property type="match status" value="1"/>
</dbReference>
<gene>
    <name evidence="8" type="ORF">C8P64_3107</name>
</gene>
<keyword evidence="3" id="KW-0597">Phosphoprotein</keyword>
<dbReference type="Gene3D" id="1.10.287.130">
    <property type="match status" value="1"/>
</dbReference>
<evidence type="ECO:0000256" key="6">
    <source>
        <dbReference type="ARBA" id="ARBA00023012"/>
    </source>
</evidence>
<evidence type="ECO:0000256" key="3">
    <source>
        <dbReference type="ARBA" id="ARBA00022553"/>
    </source>
</evidence>
<comment type="caution">
    <text evidence="8">The sequence shown here is derived from an EMBL/GenBank/DDBJ whole genome shotgun (WGS) entry which is preliminary data.</text>
</comment>
<dbReference type="CDD" id="cd00082">
    <property type="entry name" value="HisKA"/>
    <property type="match status" value="1"/>
</dbReference>
<dbReference type="Gene3D" id="3.30.565.10">
    <property type="entry name" value="Histidine kinase-like ATPase, C-terminal domain"/>
    <property type="match status" value="1"/>
</dbReference>
<dbReference type="CDD" id="cd00075">
    <property type="entry name" value="HATPase"/>
    <property type="match status" value="1"/>
</dbReference>
<evidence type="ECO:0000313" key="8">
    <source>
        <dbReference type="EMBL" id="PTX41609.1"/>
    </source>
</evidence>
<dbReference type="InterPro" id="IPR036097">
    <property type="entry name" value="HisK_dim/P_sf"/>
</dbReference>
<dbReference type="InterPro" id="IPR003594">
    <property type="entry name" value="HATPase_dom"/>
</dbReference>
<keyword evidence="9" id="KW-1185">Reference proteome</keyword>